<dbReference type="STRING" id="1798512.A3A39_02080"/>
<evidence type="ECO:0000256" key="7">
    <source>
        <dbReference type="ARBA" id="ARBA00022842"/>
    </source>
</evidence>
<dbReference type="Pfam" id="PF03147">
    <property type="entry name" value="FDX-ACB"/>
    <property type="match status" value="1"/>
</dbReference>
<dbReference type="GO" id="GO:0009328">
    <property type="term" value="C:phenylalanine-tRNA ligase complex"/>
    <property type="evidence" value="ECO:0007669"/>
    <property type="project" value="TreeGrafter"/>
</dbReference>
<dbReference type="SUPFAM" id="SSF56037">
    <property type="entry name" value="PheT/TilS domain"/>
    <property type="match status" value="1"/>
</dbReference>
<dbReference type="GO" id="GO:0000287">
    <property type="term" value="F:magnesium ion binding"/>
    <property type="evidence" value="ECO:0007669"/>
    <property type="project" value="InterPro"/>
</dbReference>
<dbReference type="SMART" id="SM00874">
    <property type="entry name" value="B5"/>
    <property type="match status" value="1"/>
</dbReference>
<dbReference type="PROSITE" id="PS51447">
    <property type="entry name" value="FDX_ACB"/>
    <property type="match status" value="1"/>
</dbReference>
<dbReference type="InterPro" id="IPR045060">
    <property type="entry name" value="Phe-tRNA-ligase_IIc_bsu"/>
</dbReference>
<evidence type="ECO:0000256" key="8">
    <source>
        <dbReference type="ARBA" id="ARBA00022917"/>
    </source>
</evidence>
<evidence type="ECO:0000256" key="4">
    <source>
        <dbReference type="ARBA" id="ARBA00022723"/>
    </source>
</evidence>
<dbReference type="InterPro" id="IPR009061">
    <property type="entry name" value="DNA-bd_dom_put_sf"/>
</dbReference>
<dbReference type="GO" id="GO:0003723">
    <property type="term" value="F:RNA binding"/>
    <property type="evidence" value="ECO:0007669"/>
    <property type="project" value="InterPro"/>
</dbReference>
<dbReference type="Proteomes" id="UP000177372">
    <property type="component" value="Unassembled WGS sequence"/>
</dbReference>
<dbReference type="EMBL" id="MFLZ01000022">
    <property type="protein sequence ID" value="OGG79594.1"/>
    <property type="molecule type" value="Genomic_DNA"/>
</dbReference>
<dbReference type="GO" id="GO:0004826">
    <property type="term" value="F:phenylalanine-tRNA ligase activity"/>
    <property type="evidence" value="ECO:0007669"/>
    <property type="project" value="UniProtKB-EC"/>
</dbReference>
<dbReference type="SUPFAM" id="SSF55681">
    <property type="entry name" value="Class II aaRS and biotin synthetases"/>
    <property type="match status" value="1"/>
</dbReference>
<comment type="cofactor">
    <cofactor evidence="1">
        <name>Mg(2+)</name>
        <dbReference type="ChEBI" id="CHEBI:18420"/>
    </cofactor>
</comment>
<dbReference type="SMART" id="SM00873">
    <property type="entry name" value="B3_4"/>
    <property type="match status" value="1"/>
</dbReference>
<evidence type="ECO:0000259" key="10">
    <source>
        <dbReference type="PROSITE" id="PS51447"/>
    </source>
</evidence>
<sequence length="613" mass="68127">MKISRNWLQTFFEKPLPDAQALSDALTFHAFEIESVDTSTSLSARGDAILDVKVTPNRGHDALSHRGIAKEISAILNIPMAKDLPISGDRNSRHTLEPQTDVISVSIEDSKLCPRFTGAYIRGLKVGASPEWLRVRLEAVGQKTINNIVDATNYVMFNIGQPLHAFDLGKLGKKRESYAMTIRLAKKSEKLIGLDDKEYELTSSMLVIEDANAGKIVSIAGIKGGKPTGIDETTTDMFLEAANWDGVTIRKTSQALKLRTDASERFQQVISPELAAYGTRAAADLIVEIAGGEIVGFVDEYPKPQDKREVSVSLEQINGILGTKFTKVDVADVFKRLDLPHHCDEMSSHCMFIVKVPFDRLDIVIPEDLAEEVGRIIGYDKIPAVDLSKFPKKSEINKNFYAAEHTREDLISKGYSEVFTSVFAEKGERAVANKVGGEKPYLRTTLVDGLTEALERNSRNKDLLGLEEVKVFEIGTVWKDGKEAMMIGTADLGGAREEPLRISGVTISRYDELPISPTKRYTSFSKYPFIVRDISLWVPAGTKSGEILEIVRVEAGELLVRSELFDTFEKGEKKSLAFRLVLQSFEKTLTDEEANAVMKRIYTVVKARGWEVR</sequence>
<evidence type="ECO:0000313" key="12">
    <source>
        <dbReference type="EMBL" id="OGG79594.1"/>
    </source>
</evidence>
<dbReference type="AlphaFoldDB" id="A0A1F6F144"/>
<dbReference type="Gene3D" id="3.30.70.380">
    <property type="entry name" value="Ferrodoxin-fold anticodon-binding domain"/>
    <property type="match status" value="1"/>
</dbReference>
<dbReference type="InterPro" id="IPR005147">
    <property type="entry name" value="tRNA_synthase_B5-dom"/>
</dbReference>
<dbReference type="Gene3D" id="3.30.930.10">
    <property type="entry name" value="Bira Bifunctional Protein, Domain 2"/>
    <property type="match status" value="1"/>
</dbReference>
<keyword evidence="5" id="KW-0547">Nucleotide-binding</keyword>
<dbReference type="PROSITE" id="PS51483">
    <property type="entry name" value="B5"/>
    <property type="match status" value="1"/>
</dbReference>
<keyword evidence="6" id="KW-0067">ATP-binding</keyword>
<dbReference type="EC" id="6.1.1.20" evidence="2"/>
<evidence type="ECO:0000256" key="5">
    <source>
        <dbReference type="ARBA" id="ARBA00022741"/>
    </source>
</evidence>
<evidence type="ECO:0000256" key="1">
    <source>
        <dbReference type="ARBA" id="ARBA00001946"/>
    </source>
</evidence>
<dbReference type="SUPFAM" id="SSF46955">
    <property type="entry name" value="Putative DNA-binding domain"/>
    <property type="match status" value="2"/>
</dbReference>
<keyword evidence="7" id="KW-0460">Magnesium</keyword>
<dbReference type="GO" id="GO:0006432">
    <property type="term" value="P:phenylalanyl-tRNA aminoacylation"/>
    <property type="evidence" value="ECO:0007669"/>
    <property type="project" value="InterPro"/>
</dbReference>
<organism evidence="12 13">
    <name type="scientific">Candidatus Kaiserbacteria bacterium RIFCSPLOWO2_01_FULL_54_13</name>
    <dbReference type="NCBI Taxonomy" id="1798512"/>
    <lineage>
        <taxon>Bacteria</taxon>
        <taxon>Candidatus Kaiseribacteriota</taxon>
    </lineage>
</organism>
<keyword evidence="9" id="KW-0030">Aminoacyl-tRNA synthetase</keyword>
<dbReference type="InterPro" id="IPR005121">
    <property type="entry name" value="Fdx_antiC-bd"/>
</dbReference>
<dbReference type="SMART" id="SM00896">
    <property type="entry name" value="FDX-ACB"/>
    <property type="match status" value="1"/>
</dbReference>
<reference evidence="12 13" key="1">
    <citation type="journal article" date="2016" name="Nat. Commun.">
        <title>Thousands of microbial genomes shed light on interconnected biogeochemical processes in an aquifer system.</title>
        <authorList>
            <person name="Anantharaman K."/>
            <person name="Brown C.T."/>
            <person name="Hug L.A."/>
            <person name="Sharon I."/>
            <person name="Castelle C.J."/>
            <person name="Probst A.J."/>
            <person name="Thomas B.C."/>
            <person name="Singh A."/>
            <person name="Wilkins M.J."/>
            <person name="Karaoz U."/>
            <person name="Brodie E.L."/>
            <person name="Williams K.H."/>
            <person name="Hubbard S.S."/>
            <person name="Banfield J.F."/>
        </authorList>
    </citation>
    <scope>NUCLEOTIDE SEQUENCE [LARGE SCALE GENOMIC DNA]</scope>
</reference>
<keyword evidence="3" id="KW-0436">Ligase</keyword>
<dbReference type="Gene3D" id="3.30.56.10">
    <property type="match status" value="2"/>
</dbReference>
<name>A0A1F6F144_9BACT</name>
<dbReference type="Pfam" id="PF03484">
    <property type="entry name" value="B5"/>
    <property type="match status" value="1"/>
</dbReference>
<feature type="domain" description="FDX-ACB" evidence="10">
    <location>
        <begin position="525"/>
        <end position="613"/>
    </location>
</feature>
<proteinExistence type="predicted"/>
<evidence type="ECO:0000313" key="13">
    <source>
        <dbReference type="Proteomes" id="UP000177372"/>
    </source>
</evidence>
<dbReference type="PANTHER" id="PTHR10947:SF0">
    <property type="entry name" value="PHENYLALANINE--TRNA LIGASE BETA SUBUNIT"/>
    <property type="match status" value="1"/>
</dbReference>
<dbReference type="InterPro" id="IPR005146">
    <property type="entry name" value="B3/B4_tRNA-bd"/>
</dbReference>
<dbReference type="SUPFAM" id="SSF54991">
    <property type="entry name" value="Anticodon-binding domain of PheRS"/>
    <property type="match status" value="1"/>
</dbReference>
<evidence type="ECO:0000259" key="11">
    <source>
        <dbReference type="PROSITE" id="PS51483"/>
    </source>
</evidence>
<dbReference type="GO" id="GO:0005524">
    <property type="term" value="F:ATP binding"/>
    <property type="evidence" value="ECO:0007669"/>
    <property type="project" value="UniProtKB-KW"/>
</dbReference>
<keyword evidence="8" id="KW-0648">Protein biosynthesis</keyword>
<gene>
    <name evidence="12" type="ORF">A3A39_02080</name>
</gene>
<dbReference type="PANTHER" id="PTHR10947">
    <property type="entry name" value="PHENYLALANYL-TRNA SYNTHETASE BETA CHAIN AND LEUCINE-RICH REPEAT-CONTAINING PROTEIN 47"/>
    <property type="match status" value="1"/>
</dbReference>
<protein>
    <recommendedName>
        <fullName evidence="2">phenylalanine--tRNA ligase</fullName>
        <ecNumber evidence="2">6.1.1.20</ecNumber>
    </recommendedName>
</protein>
<evidence type="ECO:0000256" key="3">
    <source>
        <dbReference type="ARBA" id="ARBA00022598"/>
    </source>
</evidence>
<dbReference type="InterPro" id="IPR020825">
    <property type="entry name" value="Phe-tRNA_synthase-like_B3/B4"/>
</dbReference>
<accession>A0A1F6F144</accession>
<dbReference type="Gene3D" id="3.50.40.10">
    <property type="entry name" value="Phenylalanyl-trna Synthetase, Chain B, domain 3"/>
    <property type="match status" value="1"/>
</dbReference>
<dbReference type="InterPro" id="IPR041616">
    <property type="entry name" value="PheRS_beta_core"/>
</dbReference>
<evidence type="ECO:0000256" key="6">
    <source>
        <dbReference type="ARBA" id="ARBA00022840"/>
    </source>
</evidence>
<dbReference type="Pfam" id="PF03483">
    <property type="entry name" value="B3_4"/>
    <property type="match status" value="1"/>
</dbReference>
<feature type="domain" description="B5" evidence="11">
    <location>
        <begin position="305"/>
        <end position="384"/>
    </location>
</feature>
<dbReference type="InterPro" id="IPR045864">
    <property type="entry name" value="aa-tRNA-synth_II/BPL/LPL"/>
</dbReference>
<evidence type="ECO:0000256" key="9">
    <source>
        <dbReference type="ARBA" id="ARBA00023146"/>
    </source>
</evidence>
<dbReference type="InterPro" id="IPR036690">
    <property type="entry name" value="Fdx_antiC-bd_sf"/>
</dbReference>
<comment type="caution">
    <text evidence="12">The sequence shown here is derived from an EMBL/GenBank/DDBJ whole genome shotgun (WGS) entry which is preliminary data.</text>
</comment>
<evidence type="ECO:0000256" key="2">
    <source>
        <dbReference type="ARBA" id="ARBA00012814"/>
    </source>
</evidence>
<keyword evidence="4" id="KW-0479">Metal-binding</keyword>
<dbReference type="Pfam" id="PF17759">
    <property type="entry name" value="tRNA_synthFbeta"/>
    <property type="match status" value="1"/>
</dbReference>